<gene>
    <name evidence="2" type="ORF">L9F63_024378</name>
</gene>
<feature type="compositionally biased region" description="Polar residues" evidence="1">
    <location>
        <begin position="163"/>
        <end position="175"/>
    </location>
</feature>
<organism evidence="2 3">
    <name type="scientific">Diploptera punctata</name>
    <name type="common">Pacific beetle cockroach</name>
    <dbReference type="NCBI Taxonomy" id="6984"/>
    <lineage>
        <taxon>Eukaryota</taxon>
        <taxon>Metazoa</taxon>
        <taxon>Ecdysozoa</taxon>
        <taxon>Arthropoda</taxon>
        <taxon>Hexapoda</taxon>
        <taxon>Insecta</taxon>
        <taxon>Pterygota</taxon>
        <taxon>Neoptera</taxon>
        <taxon>Polyneoptera</taxon>
        <taxon>Dictyoptera</taxon>
        <taxon>Blattodea</taxon>
        <taxon>Blaberoidea</taxon>
        <taxon>Blaberidae</taxon>
        <taxon>Diplopterinae</taxon>
        <taxon>Diploptera</taxon>
    </lineage>
</organism>
<accession>A0AAD7ZI10</accession>
<feature type="compositionally biased region" description="Polar residues" evidence="1">
    <location>
        <begin position="108"/>
        <end position="117"/>
    </location>
</feature>
<feature type="compositionally biased region" description="Basic and acidic residues" evidence="1">
    <location>
        <begin position="179"/>
        <end position="194"/>
    </location>
</feature>
<dbReference type="AlphaFoldDB" id="A0AAD7ZI10"/>
<dbReference type="EMBL" id="JASPKZ010008332">
    <property type="protein sequence ID" value="KAJ9580442.1"/>
    <property type="molecule type" value="Genomic_DNA"/>
</dbReference>
<protein>
    <submittedName>
        <fullName evidence="2">Uncharacterized protein</fullName>
    </submittedName>
</protein>
<dbReference type="Proteomes" id="UP001233999">
    <property type="component" value="Unassembled WGS sequence"/>
</dbReference>
<feature type="compositionally biased region" description="Polar residues" evidence="1">
    <location>
        <begin position="210"/>
        <end position="222"/>
    </location>
</feature>
<evidence type="ECO:0000313" key="2">
    <source>
        <dbReference type="EMBL" id="KAJ9580442.1"/>
    </source>
</evidence>
<name>A0AAD7ZI10_DIPPU</name>
<reference evidence="2" key="1">
    <citation type="journal article" date="2023" name="IScience">
        <title>Live-bearing cockroach genome reveals convergent evolutionary mechanisms linked to viviparity in insects and beyond.</title>
        <authorList>
            <person name="Fouks B."/>
            <person name="Harrison M.C."/>
            <person name="Mikhailova A.A."/>
            <person name="Marchal E."/>
            <person name="English S."/>
            <person name="Carruthers M."/>
            <person name="Jennings E.C."/>
            <person name="Chiamaka E.L."/>
            <person name="Frigard R.A."/>
            <person name="Pippel M."/>
            <person name="Attardo G.M."/>
            <person name="Benoit J.B."/>
            <person name="Bornberg-Bauer E."/>
            <person name="Tobe S.S."/>
        </authorList>
    </citation>
    <scope>NUCLEOTIDE SEQUENCE</scope>
    <source>
        <strain evidence="2">Stay&amp;Tobe</strain>
    </source>
</reference>
<sequence>MQGSGNVNLPYGRQTERTQDGAVGLNRGYSRQMDQGMHDASGMNQGYGRQVDQGYHDMPSSTNRGFGRQMDQSIQDTGNINRSFGRQTHDSMTYNQGGMYNEHKDSNFGRNDSSSSGRYCHSENESGTNRNYHGGYEDNWPQNQGYRGSSRVGGSNQGHGENVSENRNYQQQFKSNPHGMEKHSISDNSNRDQRNTFPDFNQRQQQHQQSESPSFRSDISDSALNDSGIEILPLPTPSFSTSNKNTMQQQAGNMNTQGKTSLKNYRHNTFNAQLQREIESHGE</sequence>
<evidence type="ECO:0000313" key="3">
    <source>
        <dbReference type="Proteomes" id="UP001233999"/>
    </source>
</evidence>
<proteinExistence type="predicted"/>
<feature type="compositionally biased region" description="Polar residues" evidence="1">
    <location>
        <begin position="80"/>
        <end position="98"/>
    </location>
</feature>
<reference evidence="2" key="2">
    <citation type="submission" date="2023-05" db="EMBL/GenBank/DDBJ databases">
        <authorList>
            <person name="Fouks B."/>
        </authorList>
    </citation>
    <scope>NUCLEOTIDE SEQUENCE</scope>
    <source>
        <strain evidence="2">Stay&amp;Tobe</strain>
        <tissue evidence="2">Testes</tissue>
    </source>
</reference>
<keyword evidence="3" id="KW-1185">Reference proteome</keyword>
<evidence type="ECO:0000256" key="1">
    <source>
        <dbReference type="SAM" id="MobiDB-lite"/>
    </source>
</evidence>
<feature type="region of interest" description="Disordered" evidence="1">
    <location>
        <begin position="80"/>
        <end position="222"/>
    </location>
</feature>
<comment type="caution">
    <text evidence="2">The sequence shown here is derived from an EMBL/GenBank/DDBJ whole genome shotgun (WGS) entry which is preliminary data.</text>
</comment>